<dbReference type="GO" id="GO:0003677">
    <property type="term" value="F:DNA binding"/>
    <property type="evidence" value="ECO:0007669"/>
    <property type="project" value="TreeGrafter"/>
</dbReference>
<comment type="cofactor">
    <cofactor evidence="8">
        <name>FAD</name>
        <dbReference type="ChEBI" id="CHEBI:57692"/>
    </cofactor>
    <text evidence="8">Binds 1 FAD per subunit.</text>
</comment>
<dbReference type="AlphaFoldDB" id="A0AAN1RZC9"/>
<evidence type="ECO:0000256" key="9">
    <source>
        <dbReference type="PIRSR" id="PIRSR602081-2"/>
    </source>
</evidence>
<evidence type="ECO:0000259" key="11">
    <source>
        <dbReference type="PROSITE" id="PS51645"/>
    </source>
</evidence>
<dbReference type="GO" id="GO:0003904">
    <property type="term" value="F:deoxyribodipyrimidine photo-lyase activity"/>
    <property type="evidence" value="ECO:0007669"/>
    <property type="project" value="UniProtKB-EC"/>
</dbReference>
<feature type="binding site" evidence="8">
    <location>
        <begin position="233"/>
        <end position="237"/>
    </location>
    <ligand>
        <name>FAD</name>
        <dbReference type="ChEBI" id="CHEBI:57692"/>
    </ligand>
</feature>
<sequence length="470" mass="51836">MQTLVWLRSDLRLHDNPALAAAAAQGPVRAVFLAAPGQWRAHGDAPAKVDFWRRNVLALGRSLGELGIALDVLPVHDWSQAPQALAGFCATHDIGAVHVNAEWALNEQRRDQACDARLRVAGITFTRHHGATLLPPGSVRTGKGDPYRVFTPYARACREILRAAPPAAVRAPKAQGPAREMPPLPASWPESAHTLAALWPAGEAHAHERLRAFLDKDLARYHERRDLPAVPGTSALSPYLACGVLSPAQCLRAALRANQGEIDTGQAGARAWITELLWREFYQHLLAAYPGLSMHQPMRPETARLAWRDAPQDLAAWQAGRTGIPIVDAAQRQLLATGWMHNRLRMVSAMFLSKNLLIDWRLGEAWFMNHLVDGDLAANNGGWQWSASTGADAVPYFRVFNPVTQSRRFDPDAVFLRRWLPELAGLDDKAIHDPTADERRAAGYPEAIVDLKHSRLRAIEAYARLPSAQP</sequence>
<dbReference type="PRINTS" id="PR00147">
    <property type="entry name" value="DNAPHOTLYASE"/>
</dbReference>
<dbReference type="Pfam" id="PF00875">
    <property type="entry name" value="DNA_photolyase"/>
    <property type="match status" value="1"/>
</dbReference>
<dbReference type="InterPro" id="IPR014729">
    <property type="entry name" value="Rossmann-like_a/b/a_fold"/>
</dbReference>
<feature type="binding site" evidence="8">
    <location>
        <begin position="373"/>
        <end position="375"/>
    </location>
    <ligand>
        <name>FAD</name>
        <dbReference type="ChEBI" id="CHEBI:57692"/>
    </ligand>
</feature>
<evidence type="ECO:0000256" key="5">
    <source>
        <dbReference type="ARBA" id="ARBA00022827"/>
    </source>
</evidence>
<dbReference type="GO" id="GO:0071949">
    <property type="term" value="F:FAD binding"/>
    <property type="evidence" value="ECO:0007669"/>
    <property type="project" value="TreeGrafter"/>
</dbReference>
<comment type="similarity">
    <text evidence="10">Belongs to the DNA photolyase family.</text>
</comment>
<feature type="binding site" evidence="8">
    <location>
        <begin position="275"/>
        <end position="282"/>
    </location>
    <ligand>
        <name>FAD</name>
        <dbReference type="ChEBI" id="CHEBI:57692"/>
    </ligand>
</feature>
<evidence type="ECO:0000256" key="1">
    <source>
        <dbReference type="ARBA" id="ARBA00001932"/>
    </source>
</evidence>
<evidence type="ECO:0000313" key="12">
    <source>
        <dbReference type="EMBL" id="AZW18525.1"/>
    </source>
</evidence>
<dbReference type="Gene3D" id="1.25.40.80">
    <property type="match status" value="1"/>
</dbReference>
<dbReference type="SUPFAM" id="SSF52425">
    <property type="entry name" value="Cryptochrome/photolyase, N-terminal domain"/>
    <property type="match status" value="1"/>
</dbReference>
<dbReference type="GO" id="GO:0009416">
    <property type="term" value="P:response to light stimulus"/>
    <property type="evidence" value="ECO:0007669"/>
    <property type="project" value="TreeGrafter"/>
</dbReference>
<protein>
    <recommendedName>
        <fullName evidence="3">Deoxyribodipyrimidine photo-lyase</fullName>
        <ecNumber evidence="2">4.1.99.3</ecNumber>
    </recommendedName>
</protein>
<dbReference type="Pfam" id="PF03441">
    <property type="entry name" value="FAD_binding_7"/>
    <property type="match status" value="1"/>
</dbReference>
<keyword evidence="5 8" id="KW-0274">FAD</keyword>
<dbReference type="NCBIfam" id="NF007955">
    <property type="entry name" value="PRK10674.1"/>
    <property type="match status" value="1"/>
</dbReference>
<dbReference type="InterPro" id="IPR036155">
    <property type="entry name" value="Crypto/Photolyase_N_sf"/>
</dbReference>
<evidence type="ECO:0000256" key="6">
    <source>
        <dbReference type="ARBA" id="ARBA00022991"/>
    </source>
</evidence>
<dbReference type="PANTHER" id="PTHR11455">
    <property type="entry name" value="CRYPTOCHROME"/>
    <property type="match status" value="1"/>
</dbReference>
<dbReference type="RefSeq" id="WP_029581148.1">
    <property type="nucleotide sequence ID" value="NZ_CP052844.1"/>
</dbReference>
<organism evidence="12 13">
    <name type="scientific">Bordetella hinzii</name>
    <dbReference type="NCBI Taxonomy" id="103855"/>
    <lineage>
        <taxon>Bacteria</taxon>
        <taxon>Pseudomonadati</taxon>
        <taxon>Pseudomonadota</taxon>
        <taxon>Betaproteobacteria</taxon>
        <taxon>Burkholderiales</taxon>
        <taxon>Alcaligenaceae</taxon>
        <taxon>Bordetella</taxon>
    </lineage>
</organism>
<dbReference type="InterPro" id="IPR005101">
    <property type="entry name" value="Cryptochr/Photolyase_FAD-bd"/>
</dbReference>
<keyword evidence="6 10" id="KW-0157">Chromophore</keyword>
<evidence type="ECO:0000256" key="7">
    <source>
        <dbReference type="ARBA" id="ARBA00033999"/>
    </source>
</evidence>
<dbReference type="EMBL" id="CP024172">
    <property type="protein sequence ID" value="AZW18525.1"/>
    <property type="molecule type" value="Genomic_DNA"/>
</dbReference>
<evidence type="ECO:0000256" key="10">
    <source>
        <dbReference type="RuleBase" id="RU004182"/>
    </source>
</evidence>
<accession>A0AAN1RZC9</accession>
<evidence type="ECO:0000256" key="4">
    <source>
        <dbReference type="ARBA" id="ARBA00022630"/>
    </source>
</evidence>
<feature type="binding site" evidence="8">
    <location>
        <position position="272"/>
    </location>
    <ligand>
        <name>FAD</name>
        <dbReference type="ChEBI" id="CHEBI:57692"/>
    </ligand>
</feature>
<keyword evidence="4 8" id="KW-0285">Flavoprotein</keyword>
<dbReference type="InterPro" id="IPR036134">
    <property type="entry name" value="Crypto/Photolyase_FAD-like_sf"/>
</dbReference>
<comment type="catalytic activity">
    <reaction evidence="7">
        <text>cyclobutadipyrimidine (in DNA) = 2 pyrimidine residues (in DNA).</text>
        <dbReference type="EC" id="4.1.99.3"/>
    </reaction>
</comment>
<evidence type="ECO:0000256" key="8">
    <source>
        <dbReference type="PIRSR" id="PIRSR602081-1"/>
    </source>
</evidence>
<dbReference type="InterPro" id="IPR002081">
    <property type="entry name" value="Cryptochrome/DNA_photolyase_1"/>
</dbReference>
<reference evidence="13" key="1">
    <citation type="submission" date="2017-10" db="EMBL/GenBank/DDBJ databases">
        <title>Whole genome sequencing of various Bordetella species.</title>
        <authorList>
            <person name="Weigand M.R."/>
            <person name="Loparev V."/>
            <person name="Peng Y."/>
            <person name="Bowden K.E."/>
            <person name="Tondella M.L."/>
            <person name="Williams M.M."/>
        </authorList>
    </citation>
    <scope>NUCLEOTIDE SEQUENCE [LARGE SCALE GENOMIC DNA]</scope>
    <source>
        <strain evidence="13">H720</strain>
    </source>
</reference>
<dbReference type="Gene3D" id="1.10.579.10">
    <property type="entry name" value="DNA Cyclobutane Dipyrimidine Photolyase, subunit A, domain 3"/>
    <property type="match status" value="1"/>
</dbReference>
<dbReference type="GO" id="GO:0000719">
    <property type="term" value="P:photoreactive repair"/>
    <property type="evidence" value="ECO:0007669"/>
    <property type="project" value="UniProtKB-ARBA"/>
</dbReference>
<evidence type="ECO:0000313" key="13">
    <source>
        <dbReference type="Proteomes" id="UP000282741"/>
    </source>
</evidence>
<gene>
    <name evidence="12" type="ORF">CS347_18020</name>
</gene>
<feature type="domain" description="Photolyase/cryptochrome alpha/beta" evidence="11">
    <location>
        <begin position="1"/>
        <end position="133"/>
    </location>
</feature>
<feature type="site" description="Electron transfer via tryptophanyl radical" evidence="9">
    <location>
        <position position="360"/>
    </location>
</feature>
<dbReference type="InterPro" id="IPR006050">
    <property type="entry name" value="DNA_photolyase_N"/>
</dbReference>
<dbReference type="PANTHER" id="PTHR11455:SF9">
    <property type="entry name" value="CRYPTOCHROME CIRCADIAN CLOCK 5 ISOFORM X1"/>
    <property type="match status" value="1"/>
</dbReference>
<evidence type="ECO:0000256" key="2">
    <source>
        <dbReference type="ARBA" id="ARBA00013149"/>
    </source>
</evidence>
<feature type="site" description="Electron transfer via tryptophanyl radical" evidence="9">
    <location>
        <position position="307"/>
    </location>
</feature>
<comment type="cofactor">
    <cofactor evidence="1">
        <name>(6R)-5,10-methylene-5,6,7,8-tetrahydrofolate</name>
        <dbReference type="ChEBI" id="CHEBI:15636"/>
    </cofactor>
</comment>
<feature type="site" description="Electron transfer via tryptophanyl radical" evidence="9">
    <location>
        <position position="383"/>
    </location>
</feature>
<proteinExistence type="inferred from homology"/>
<dbReference type="SUPFAM" id="SSF48173">
    <property type="entry name" value="Cryptochrome/photolyase FAD-binding domain"/>
    <property type="match status" value="1"/>
</dbReference>
<dbReference type="PROSITE" id="PS51645">
    <property type="entry name" value="PHR_CRY_ALPHA_BETA"/>
    <property type="match status" value="1"/>
</dbReference>
<dbReference type="Gene3D" id="3.40.50.620">
    <property type="entry name" value="HUPs"/>
    <property type="match status" value="1"/>
</dbReference>
<dbReference type="EC" id="4.1.99.3" evidence="2"/>
<feature type="binding site" evidence="8">
    <location>
        <position position="221"/>
    </location>
    <ligand>
        <name>FAD</name>
        <dbReference type="ChEBI" id="CHEBI:57692"/>
    </ligand>
</feature>
<dbReference type="FunFam" id="1.10.579.10:FF:000003">
    <property type="entry name" value="Deoxyribodipyrimidine photo-lyase"/>
    <property type="match status" value="1"/>
</dbReference>
<evidence type="ECO:0000256" key="3">
    <source>
        <dbReference type="ARBA" id="ARBA00014046"/>
    </source>
</evidence>
<dbReference type="Proteomes" id="UP000282741">
    <property type="component" value="Chromosome"/>
</dbReference>
<name>A0AAN1RZC9_9BORD</name>